<sequence length="203" mass="22651">MTILDPDKDTPSQFTPPVREIIAATTRWLEKAVIGLNLCPFAKAVHVKQQIRFAVSDARDTDQLMQDLISELQRLQAGASDVIDTTVLVHPWVLNEFLDYNAFLSIADAVLEELGLTGEIQIASFHPAYQFADSEPDAIDNFTNRSPYPILHLLREDSIDRAVAAFPDASDIFEHNIETMKRLGKDGWAALNVGPEPKHDQSL</sequence>
<reference evidence="2" key="1">
    <citation type="submission" date="2018-09" db="EMBL/GenBank/DDBJ databases">
        <authorList>
            <person name="Zhu H."/>
        </authorList>
    </citation>
    <scope>NUCLEOTIDE SEQUENCE [LARGE SCALE GENOMIC DNA]</scope>
    <source>
        <strain evidence="2">K1R23-30</strain>
    </source>
</reference>
<proteinExistence type="predicted"/>
<organism evidence="1 2">
    <name type="scientific">Noviherbaspirillum saxi</name>
    <dbReference type="NCBI Taxonomy" id="2320863"/>
    <lineage>
        <taxon>Bacteria</taxon>
        <taxon>Pseudomonadati</taxon>
        <taxon>Pseudomonadota</taxon>
        <taxon>Betaproteobacteria</taxon>
        <taxon>Burkholderiales</taxon>
        <taxon>Oxalobacteraceae</taxon>
        <taxon>Noviherbaspirillum</taxon>
    </lineage>
</organism>
<dbReference type="AlphaFoldDB" id="A0A3A3FPJ7"/>
<dbReference type="Pfam" id="PF07209">
    <property type="entry name" value="DUF1415"/>
    <property type="match status" value="1"/>
</dbReference>
<dbReference type="OrthoDB" id="277390at2"/>
<dbReference type="Proteomes" id="UP000265955">
    <property type="component" value="Unassembled WGS sequence"/>
</dbReference>
<evidence type="ECO:0000313" key="1">
    <source>
        <dbReference type="EMBL" id="RJF97936.1"/>
    </source>
</evidence>
<evidence type="ECO:0000313" key="2">
    <source>
        <dbReference type="Proteomes" id="UP000265955"/>
    </source>
</evidence>
<dbReference type="EMBL" id="QYUO01000001">
    <property type="protein sequence ID" value="RJF97936.1"/>
    <property type="molecule type" value="Genomic_DNA"/>
</dbReference>
<gene>
    <name evidence="1" type="ORF">D3871_04935</name>
</gene>
<protein>
    <submittedName>
        <fullName evidence="1">DUF1415 domain-containing protein</fullName>
    </submittedName>
</protein>
<accession>A0A3A3FPJ7</accession>
<dbReference type="InterPro" id="IPR009858">
    <property type="entry name" value="DUF1415"/>
</dbReference>
<dbReference type="RefSeq" id="WP_119767882.1">
    <property type="nucleotide sequence ID" value="NZ_QYUO01000001.1"/>
</dbReference>
<name>A0A3A3FPJ7_9BURK</name>
<keyword evidence="2" id="KW-1185">Reference proteome</keyword>
<comment type="caution">
    <text evidence="1">The sequence shown here is derived from an EMBL/GenBank/DDBJ whole genome shotgun (WGS) entry which is preliminary data.</text>
</comment>